<feature type="compositionally biased region" description="Polar residues" evidence="9">
    <location>
        <begin position="162"/>
        <end position="172"/>
    </location>
</feature>
<dbReference type="Proteomes" id="UP000053411">
    <property type="component" value="Unassembled WGS sequence"/>
</dbReference>
<evidence type="ECO:0008006" key="14">
    <source>
        <dbReference type="Google" id="ProtNLM"/>
    </source>
</evidence>
<dbReference type="InterPro" id="IPR039431">
    <property type="entry name" value="Vta1/CALS_N"/>
</dbReference>
<gene>
    <name evidence="12" type="ORF">Z520_05323</name>
</gene>
<dbReference type="GO" id="GO:0005771">
    <property type="term" value="C:multivesicular body"/>
    <property type="evidence" value="ECO:0007669"/>
    <property type="project" value="TreeGrafter"/>
</dbReference>
<protein>
    <recommendedName>
        <fullName evidence="14">Vta1/callose synthase N-terminal domain-containing protein</fullName>
    </recommendedName>
</protein>
<organism evidence="12 13">
    <name type="scientific">Fonsecaea multimorphosa CBS 102226</name>
    <dbReference type="NCBI Taxonomy" id="1442371"/>
    <lineage>
        <taxon>Eukaryota</taxon>
        <taxon>Fungi</taxon>
        <taxon>Dikarya</taxon>
        <taxon>Ascomycota</taxon>
        <taxon>Pezizomycotina</taxon>
        <taxon>Eurotiomycetes</taxon>
        <taxon>Chaetothyriomycetidae</taxon>
        <taxon>Chaetothyriales</taxon>
        <taxon>Herpotrichiellaceae</taxon>
        <taxon>Fonsecaea</taxon>
    </lineage>
</organism>
<dbReference type="InterPro" id="IPR023175">
    <property type="entry name" value="Vta1/CALS_N_sf"/>
</dbReference>
<dbReference type="Gene3D" id="1.25.40.270">
    <property type="entry name" value="Vacuolar protein sorting-associated protein vta1"/>
    <property type="match status" value="1"/>
</dbReference>
<dbReference type="OrthoDB" id="391137at2759"/>
<dbReference type="VEuPathDB" id="FungiDB:Z520_05323"/>
<evidence type="ECO:0000256" key="4">
    <source>
        <dbReference type="ARBA" id="ARBA00022448"/>
    </source>
</evidence>
<comment type="similarity">
    <text evidence="3">Belongs to the VTA1 family.</text>
</comment>
<reference evidence="12 13" key="1">
    <citation type="submission" date="2015-01" db="EMBL/GenBank/DDBJ databases">
        <title>The Genome Sequence of Fonsecaea multimorphosa CBS 102226.</title>
        <authorList>
            <consortium name="The Broad Institute Genomics Platform"/>
            <person name="Cuomo C."/>
            <person name="de Hoog S."/>
            <person name="Gorbushina A."/>
            <person name="Stielow B."/>
            <person name="Teixiera M."/>
            <person name="Abouelleil A."/>
            <person name="Chapman S.B."/>
            <person name="Priest M."/>
            <person name="Young S.K."/>
            <person name="Wortman J."/>
            <person name="Nusbaum C."/>
            <person name="Birren B."/>
        </authorList>
    </citation>
    <scope>NUCLEOTIDE SEQUENCE [LARGE SCALE GENOMIC DNA]</scope>
    <source>
        <strain evidence="12 13">CBS 102226</strain>
    </source>
</reference>
<evidence type="ECO:0000256" key="2">
    <source>
        <dbReference type="ARBA" id="ARBA00004496"/>
    </source>
</evidence>
<keyword evidence="7" id="KW-0653">Protein transport</keyword>
<proteinExistence type="inferred from homology"/>
<dbReference type="PANTHER" id="PTHR46009">
    <property type="entry name" value="VACUOLAR PROTEIN SORTING-ASSOCIATED PROTEIN VTA1 HOMOLOG"/>
    <property type="match status" value="1"/>
</dbReference>
<name>A0A0D2JZC1_9EURO</name>
<evidence type="ECO:0000256" key="1">
    <source>
        <dbReference type="ARBA" id="ARBA00004481"/>
    </source>
</evidence>
<dbReference type="Gene3D" id="1.20.5.420">
    <property type="entry name" value="Immunoglobulin FC, subunit C"/>
    <property type="match status" value="1"/>
</dbReference>
<evidence type="ECO:0000256" key="5">
    <source>
        <dbReference type="ARBA" id="ARBA00022490"/>
    </source>
</evidence>
<keyword evidence="4" id="KW-0813">Transport</keyword>
<keyword evidence="5" id="KW-0963">Cytoplasm</keyword>
<keyword evidence="13" id="KW-1185">Reference proteome</keyword>
<dbReference type="GeneID" id="27711069"/>
<feature type="region of interest" description="Disordered" evidence="9">
    <location>
        <begin position="222"/>
        <end position="422"/>
    </location>
</feature>
<keyword evidence="8" id="KW-0472">Membrane</keyword>
<dbReference type="InterPro" id="IPR041212">
    <property type="entry name" value="Vta1_C"/>
</dbReference>
<feature type="compositionally biased region" description="Polar residues" evidence="9">
    <location>
        <begin position="259"/>
        <end position="275"/>
    </location>
</feature>
<evidence type="ECO:0000256" key="7">
    <source>
        <dbReference type="ARBA" id="ARBA00022927"/>
    </source>
</evidence>
<dbReference type="STRING" id="1442371.A0A0D2JZC1"/>
<evidence type="ECO:0000259" key="10">
    <source>
        <dbReference type="Pfam" id="PF04652"/>
    </source>
</evidence>
<sequence>MAAQVPAALKTADVTRFAHRAAQLEKAKPIIAYWCEYWIVNQILSKGLHNADQESLEYTTTLMDKLEKFKAEHAQEPAVTDDIVGKAYVEQFGLETFERADNAVRANKASRQTADTFQASATFLDLLQIWGAVEPEIGAKIKFAKYHALRIAKALKAGEDPNLSNPKPQTPSEEALPALDPDDAEVKALEGGREGTRPRQPSVVEVPDEADKIQRSLAQKSLLDESLHPSRDTSMPPPVTKQPSVTDVPDEADRIQSELAPQSSIDQSLHPSRTPSVPLGNDVSPLPEQDPAAFYTNRTEPADVSPLEPPSERKPSIGGNYFPIVPSAPAAPAFPSPPATVGGTVPDLPSAPSSLAKVDTDIPPAPSEPSLTSARSELGAALNHQLSRHQSPPLPPHRHGTPLQQAPVVDQTPQIPPNFQPQVPPPQLPVNPPQIRQARGPVPPIPHPQQAPGPIAAPSPIHPPRVAAVPPAQPQPVSVEVDEEAILKAQKHARWAISALNFEDVPTAIEELRGALACLGGI</sequence>
<dbReference type="GO" id="GO:0010008">
    <property type="term" value="C:endosome membrane"/>
    <property type="evidence" value="ECO:0007669"/>
    <property type="project" value="UniProtKB-SubCell"/>
</dbReference>
<dbReference type="EMBL" id="KN848070">
    <property type="protein sequence ID" value="KIX98862.1"/>
    <property type="molecule type" value="Genomic_DNA"/>
</dbReference>
<feature type="domain" description="Vta1/callose synthase N-terminal" evidence="10">
    <location>
        <begin position="14"/>
        <end position="156"/>
    </location>
</feature>
<evidence type="ECO:0000256" key="3">
    <source>
        <dbReference type="ARBA" id="ARBA00007895"/>
    </source>
</evidence>
<accession>A0A0D2JZC1</accession>
<feature type="domain" description="Vta1 C-terminal" evidence="11">
    <location>
        <begin position="484"/>
        <end position="519"/>
    </location>
</feature>
<feature type="region of interest" description="Disordered" evidence="9">
    <location>
        <begin position="158"/>
        <end position="180"/>
    </location>
</feature>
<comment type="subcellular location">
    <subcellularLocation>
        <location evidence="2">Cytoplasm</location>
    </subcellularLocation>
    <subcellularLocation>
        <location evidence="1">Endosome membrane</location>
        <topology evidence="1">Peripheral membrane protein</topology>
    </subcellularLocation>
</comment>
<dbReference type="RefSeq" id="XP_016632985.1">
    <property type="nucleotide sequence ID" value="XM_016775826.1"/>
</dbReference>
<dbReference type="InterPro" id="IPR044538">
    <property type="entry name" value="Vta1-like"/>
</dbReference>
<evidence type="ECO:0000256" key="9">
    <source>
        <dbReference type="SAM" id="MobiDB-lite"/>
    </source>
</evidence>
<evidence type="ECO:0000256" key="8">
    <source>
        <dbReference type="ARBA" id="ARBA00023136"/>
    </source>
</evidence>
<dbReference type="GO" id="GO:0032511">
    <property type="term" value="P:late endosome to vacuole transport via multivesicular body sorting pathway"/>
    <property type="evidence" value="ECO:0007669"/>
    <property type="project" value="InterPro"/>
</dbReference>
<dbReference type="AlphaFoldDB" id="A0A0D2JZC1"/>
<feature type="compositionally biased region" description="Basic and acidic residues" evidence="9">
    <location>
        <begin position="222"/>
        <end position="231"/>
    </location>
</feature>
<evidence type="ECO:0000313" key="12">
    <source>
        <dbReference type="EMBL" id="KIX98862.1"/>
    </source>
</evidence>
<dbReference type="Pfam" id="PF18097">
    <property type="entry name" value="Vta1_C"/>
    <property type="match status" value="1"/>
</dbReference>
<evidence type="ECO:0000259" key="11">
    <source>
        <dbReference type="Pfam" id="PF18097"/>
    </source>
</evidence>
<dbReference type="Pfam" id="PF04652">
    <property type="entry name" value="Vta1"/>
    <property type="match status" value="1"/>
</dbReference>
<evidence type="ECO:0000256" key="6">
    <source>
        <dbReference type="ARBA" id="ARBA00022753"/>
    </source>
</evidence>
<feature type="region of interest" description="Disordered" evidence="9">
    <location>
        <begin position="190"/>
        <end position="209"/>
    </location>
</feature>
<dbReference type="GO" id="GO:0015031">
    <property type="term" value="P:protein transport"/>
    <property type="evidence" value="ECO:0007669"/>
    <property type="project" value="UniProtKB-KW"/>
</dbReference>
<dbReference type="PANTHER" id="PTHR46009:SF1">
    <property type="entry name" value="VACUOLAR PROTEIN SORTING-ASSOCIATED PROTEIN VTA1 HOMOLOG"/>
    <property type="match status" value="1"/>
</dbReference>
<keyword evidence="6" id="KW-0967">Endosome</keyword>
<evidence type="ECO:0000313" key="13">
    <source>
        <dbReference type="Proteomes" id="UP000053411"/>
    </source>
</evidence>